<name>A0ACC1QGC6_9HYPO</name>
<sequence length="138" mass="14643">MCMWTSHRPGIMYGTCTVLCGAPVYCEGMASRVPTQTMVWVSTTRAPLTTGSPSPGIKRSEAMMTYDCFFLADADTASSSSLSPVCGVRTWFGLMPMQRKAGASCWMLGRLGGSAIGCKGRVAAAALSVTLRRVISQS</sequence>
<protein>
    <submittedName>
        <fullName evidence="1">Uncharacterized protein</fullName>
    </submittedName>
</protein>
<keyword evidence="2" id="KW-1185">Reference proteome</keyword>
<dbReference type="Proteomes" id="UP001148737">
    <property type="component" value="Unassembled WGS sequence"/>
</dbReference>
<comment type="caution">
    <text evidence="1">The sequence shown here is derived from an EMBL/GenBank/DDBJ whole genome shotgun (WGS) entry which is preliminary data.</text>
</comment>
<dbReference type="EMBL" id="JANAKD010001989">
    <property type="protein sequence ID" value="KAJ3475297.1"/>
    <property type="molecule type" value="Genomic_DNA"/>
</dbReference>
<proteinExistence type="predicted"/>
<accession>A0ACC1QGC6</accession>
<evidence type="ECO:0000313" key="2">
    <source>
        <dbReference type="Proteomes" id="UP001148737"/>
    </source>
</evidence>
<evidence type="ECO:0000313" key="1">
    <source>
        <dbReference type="EMBL" id="KAJ3475297.1"/>
    </source>
</evidence>
<organism evidence="1 2">
    <name type="scientific">Lecanicillium saksenae</name>
    <dbReference type="NCBI Taxonomy" id="468837"/>
    <lineage>
        <taxon>Eukaryota</taxon>
        <taxon>Fungi</taxon>
        <taxon>Dikarya</taxon>
        <taxon>Ascomycota</taxon>
        <taxon>Pezizomycotina</taxon>
        <taxon>Sordariomycetes</taxon>
        <taxon>Hypocreomycetidae</taxon>
        <taxon>Hypocreales</taxon>
        <taxon>Cordycipitaceae</taxon>
        <taxon>Lecanicillium</taxon>
    </lineage>
</organism>
<gene>
    <name evidence="1" type="ORF">NLG97_g9508</name>
</gene>
<reference evidence="1" key="1">
    <citation type="submission" date="2022-07" db="EMBL/GenBank/DDBJ databases">
        <title>Genome Sequence of Lecanicillium saksenae.</title>
        <authorList>
            <person name="Buettner E."/>
        </authorList>
    </citation>
    <scope>NUCLEOTIDE SEQUENCE</scope>
    <source>
        <strain evidence="1">VT-O1</strain>
    </source>
</reference>